<gene>
    <name evidence="1" type="ORF">NDU88_005824</name>
</gene>
<evidence type="ECO:0000313" key="2">
    <source>
        <dbReference type="Proteomes" id="UP001066276"/>
    </source>
</evidence>
<proteinExistence type="predicted"/>
<accession>A0AAV7RK78</accession>
<dbReference type="Proteomes" id="UP001066276">
    <property type="component" value="Chromosome 5"/>
</dbReference>
<dbReference type="AlphaFoldDB" id="A0AAV7RK78"/>
<name>A0AAV7RK78_PLEWA</name>
<protein>
    <submittedName>
        <fullName evidence="1">Uncharacterized protein</fullName>
    </submittedName>
</protein>
<reference evidence="1" key="1">
    <citation type="journal article" date="2022" name="bioRxiv">
        <title>Sequencing and chromosome-scale assembly of the giantPleurodeles waltlgenome.</title>
        <authorList>
            <person name="Brown T."/>
            <person name="Elewa A."/>
            <person name="Iarovenko S."/>
            <person name="Subramanian E."/>
            <person name="Araus A.J."/>
            <person name="Petzold A."/>
            <person name="Susuki M."/>
            <person name="Suzuki K.-i.T."/>
            <person name="Hayashi T."/>
            <person name="Toyoda A."/>
            <person name="Oliveira C."/>
            <person name="Osipova E."/>
            <person name="Leigh N.D."/>
            <person name="Simon A."/>
            <person name="Yun M.H."/>
        </authorList>
    </citation>
    <scope>NUCLEOTIDE SEQUENCE</scope>
    <source>
        <strain evidence="1">20211129_DDA</strain>
        <tissue evidence="1">Liver</tissue>
    </source>
</reference>
<organism evidence="1 2">
    <name type="scientific">Pleurodeles waltl</name>
    <name type="common">Iberian ribbed newt</name>
    <dbReference type="NCBI Taxonomy" id="8319"/>
    <lineage>
        <taxon>Eukaryota</taxon>
        <taxon>Metazoa</taxon>
        <taxon>Chordata</taxon>
        <taxon>Craniata</taxon>
        <taxon>Vertebrata</taxon>
        <taxon>Euteleostomi</taxon>
        <taxon>Amphibia</taxon>
        <taxon>Batrachia</taxon>
        <taxon>Caudata</taxon>
        <taxon>Salamandroidea</taxon>
        <taxon>Salamandridae</taxon>
        <taxon>Pleurodelinae</taxon>
        <taxon>Pleurodeles</taxon>
    </lineage>
</organism>
<sequence>MGPLGGCCAGVTRGWKVSVGLCLCKGNRLSQAHDGSGWSSGSSRAELLSSLWASSVCVFGIVQCGGVMEMCVYFERGGVYRQWNTAVERPLRGFVCRDSMGVFLLA</sequence>
<evidence type="ECO:0000313" key="1">
    <source>
        <dbReference type="EMBL" id="KAJ1153057.1"/>
    </source>
</evidence>
<dbReference type="EMBL" id="JANPWB010000009">
    <property type="protein sequence ID" value="KAJ1153057.1"/>
    <property type="molecule type" value="Genomic_DNA"/>
</dbReference>
<keyword evidence="2" id="KW-1185">Reference proteome</keyword>
<comment type="caution">
    <text evidence="1">The sequence shown here is derived from an EMBL/GenBank/DDBJ whole genome shotgun (WGS) entry which is preliminary data.</text>
</comment>